<proteinExistence type="predicted"/>
<reference evidence="1 2" key="1">
    <citation type="journal article" date="2014" name="BMC Genomics">
        <title>Comparison of environmental and isolate Sulfobacillus genomes reveals diverse carbon, sulfur, nitrogen, and hydrogen metabolisms.</title>
        <authorList>
            <person name="Justice N.B."/>
            <person name="Norman A."/>
            <person name="Brown C.T."/>
            <person name="Singh A."/>
            <person name="Thomas B.C."/>
            <person name="Banfield J.F."/>
        </authorList>
    </citation>
    <scope>NUCLEOTIDE SEQUENCE [LARGE SCALE GENOMIC DNA]</scope>
    <source>
        <strain evidence="1">AMDSBA3</strain>
    </source>
</reference>
<evidence type="ECO:0008006" key="3">
    <source>
        <dbReference type="Google" id="ProtNLM"/>
    </source>
</evidence>
<gene>
    <name evidence="1" type="ORF">C7B45_06830</name>
</gene>
<protein>
    <recommendedName>
        <fullName evidence="3">Glycoside hydrolase family 57 N-terminal domain-containing protein</fullName>
    </recommendedName>
</protein>
<dbReference type="Proteomes" id="UP000241848">
    <property type="component" value="Unassembled WGS sequence"/>
</dbReference>
<organism evidence="1 2">
    <name type="scientific">Sulfobacillus acidophilus</name>
    <dbReference type="NCBI Taxonomy" id="53633"/>
    <lineage>
        <taxon>Bacteria</taxon>
        <taxon>Bacillati</taxon>
        <taxon>Bacillota</taxon>
        <taxon>Clostridia</taxon>
        <taxon>Eubacteriales</taxon>
        <taxon>Clostridiales Family XVII. Incertae Sedis</taxon>
        <taxon>Sulfobacillus</taxon>
    </lineage>
</organism>
<dbReference type="AlphaFoldDB" id="A0A2T2WJL2"/>
<evidence type="ECO:0000313" key="1">
    <source>
        <dbReference type="EMBL" id="PSR22427.1"/>
    </source>
</evidence>
<comment type="caution">
    <text evidence="1">The sequence shown here is derived from an EMBL/GenBank/DDBJ whole genome shotgun (WGS) entry which is preliminary data.</text>
</comment>
<dbReference type="EMBL" id="PXYV01000017">
    <property type="protein sequence ID" value="PSR22427.1"/>
    <property type="molecule type" value="Genomic_DNA"/>
</dbReference>
<evidence type="ECO:0000313" key="2">
    <source>
        <dbReference type="Proteomes" id="UP000241848"/>
    </source>
</evidence>
<name>A0A2T2WJL2_9FIRM</name>
<accession>A0A2T2WJL2</accession>
<sequence length="397" mass="45054">MSTSLSIAWPFDQLPIYLIVDDGAPLLNLDHWEQPNEDHVAVIPNEFLRQFIHGVQERGVRGKFTVLPYPMGLGAIDQSLPGVSPQLLQEFLQLVRDELEPWFDITPEILTHLNALDAYHDWLPLPFSEKRMISYHTEDSLILYFRRALQILNQAGLHPKGMTSPGTFGIEAEERYVSALAQAFRQETDVEVPFYYLHTDPLSLNIPPRLHAADPLQVVHVSSGHGDPLWPTKYGRPSTIDALLDANGQSGRIQQLVLHRSPIGFHTHWSSLYSDGSAVGLQELWRLIDRITAHYGNDIRWIRCSDLVQYVARVANVTVTTQESISELTVTLTSSQPVADFTLYLSKEPILVRLNGRILTRTDRPRAEGWWSARGHSVITWHLKPSQAELVVQFESR</sequence>